<comment type="caution">
    <text evidence="1">The sequence shown here is derived from an EMBL/GenBank/DDBJ whole genome shotgun (WGS) entry which is preliminary data.</text>
</comment>
<proteinExistence type="predicted"/>
<dbReference type="EMBL" id="JACXVP010000007">
    <property type="protein sequence ID" value="KAG5597903.1"/>
    <property type="molecule type" value="Genomic_DNA"/>
</dbReference>
<sequence length="137" mass="15974">MGGYNQFLYYYTISRVSRIKLLARPGQPFFLDTIRRYSKENYDHHAEEKAPTTAEEFTRVAEEMAEEKEHQSFSSQTVDKAQDAIKEATTTTDSTFDLNLSKKVTKRLLEKKIFIRSVMTLMIYLKVTHKAKLVVKI</sequence>
<accession>A0A9J5YDF5</accession>
<keyword evidence="2" id="KW-1185">Reference proteome</keyword>
<dbReference type="OrthoDB" id="955245at2759"/>
<gene>
    <name evidence="1" type="ORF">H5410_039135</name>
</gene>
<dbReference type="Proteomes" id="UP000824120">
    <property type="component" value="Chromosome 7"/>
</dbReference>
<reference evidence="1 2" key="1">
    <citation type="submission" date="2020-09" db="EMBL/GenBank/DDBJ databases">
        <title>De no assembly of potato wild relative species, Solanum commersonii.</title>
        <authorList>
            <person name="Cho K."/>
        </authorList>
    </citation>
    <scope>NUCLEOTIDE SEQUENCE [LARGE SCALE GENOMIC DNA]</scope>
    <source>
        <strain evidence="1">LZ3.2</strain>
        <tissue evidence="1">Leaf</tissue>
    </source>
</reference>
<dbReference type="AlphaFoldDB" id="A0A9J5YDF5"/>
<protein>
    <submittedName>
        <fullName evidence="1">Uncharacterized protein</fullName>
    </submittedName>
</protein>
<evidence type="ECO:0000313" key="1">
    <source>
        <dbReference type="EMBL" id="KAG5597903.1"/>
    </source>
</evidence>
<organism evidence="1 2">
    <name type="scientific">Solanum commersonii</name>
    <name type="common">Commerson's wild potato</name>
    <name type="synonym">Commerson's nightshade</name>
    <dbReference type="NCBI Taxonomy" id="4109"/>
    <lineage>
        <taxon>Eukaryota</taxon>
        <taxon>Viridiplantae</taxon>
        <taxon>Streptophyta</taxon>
        <taxon>Embryophyta</taxon>
        <taxon>Tracheophyta</taxon>
        <taxon>Spermatophyta</taxon>
        <taxon>Magnoliopsida</taxon>
        <taxon>eudicotyledons</taxon>
        <taxon>Gunneridae</taxon>
        <taxon>Pentapetalae</taxon>
        <taxon>asterids</taxon>
        <taxon>lamiids</taxon>
        <taxon>Solanales</taxon>
        <taxon>Solanaceae</taxon>
        <taxon>Solanoideae</taxon>
        <taxon>Solaneae</taxon>
        <taxon>Solanum</taxon>
    </lineage>
</organism>
<name>A0A9J5YDF5_SOLCO</name>
<evidence type="ECO:0000313" key="2">
    <source>
        <dbReference type="Proteomes" id="UP000824120"/>
    </source>
</evidence>